<sequence>SICAVILLGIATTILTLLHFEIIPQRITLSQAGQLKMFQSSYAVRPKAEALLKHSQIVNSASKPAAHLVVATKDNGNLHWTNGTDHAFLKNGMKLENNKLVVPSSGLYFIYTQVVFREKCNKH</sequence>
<evidence type="ECO:0000256" key="2">
    <source>
        <dbReference type="ARBA" id="ARBA00008670"/>
    </source>
</evidence>
<dbReference type="GO" id="GO:0006955">
    <property type="term" value="P:immune response"/>
    <property type="evidence" value="ECO:0007669"/>
    <property type="project" value="InterPro"/>
</dbReference>
<dbReference type="Gene3D" id="2.60.120.40">
    <property type="match status" value="1"/>
</dbReference>
<evidence type="ECO:0000256" key="4">
    <source>
        <dbReference type="ARBA" id="ARBA00018403"/>
    </source>
</evidence>
<evidence type="ECO:0000256" key="11">
    <source>
        <dbReference type="ARBA" id="ARBA00023157"/>
    </source>
</evidence>
<evidence type="ECO:0000259" key="17">
    <source>
        <dbReference type="PROSITE" id="PS50049"/>
    </source>
</evidence>
<dbReference type="GO" id="GO:2001238">
    <property type="term" value="P:positive regulation of extrinsic apoptotic signaling pathway"/>
    <property type="evidence" value="ECO:0007669"/>
    <property type="project" value="TreeGrafter"/>
</dbReference>
<evidence type="ECO:0000256" key="15">
    <source>
        <dbReference type="ARBA" id="ARBA00046146"/>
    </source>
</evidence>
<keyword evidence="6" id="KW-0812">Transmembrane</keyword>
<accession>A0A0M3MZ32</accession>
<comment type="subunit">
    <text evidence="16">Homotrimer, and heterotrimer of either two LTB and one LTA subunits or (less prevalent) two LTA and one LTB subunits. Interacts with TNFRSF14.</text>
</comment>
<evidence type="ECO:0000256" key="1">
    <source>
        <dbReference type="ARBA" id="ARBA00004606"/>
    </source>
</evidence>
<evidence type="ECO:0000256" key="8">
    <source>
        <dbReference type="ARBA" id="ARBA00022968"/>
    </source>
</evidence>
<keyword evidence="11" id="KW-1015">Disulfide bond</keyword>
<dbReference type="EMBL" id="KP406521">
    <property type="protein sequence ID" value="AKL90510.1"/>
    <property type="molecule type" value="mRNA"/>
</dbReference>
<dbReference type="InterPro" id="IPR002960">
    <property type="entry name" value="TNF_beta"/>
</dbReference>
<dbReference type="InterPro" id="IPR021184">
    <property type="entry name" value="TNF_CS"/>
</dbReference>
<dbReference type="Pfam" id="PF00229">
    <property type="entry name" value="TNF"/>
    <property type="match status" value="1"/>
</dbReference>
<dbReference type="PROSITE" id="PS00251">
    <property type="entry name" value="THD_1"/>
    <property type="match status" value="1"/>
</dbReference>
<dbReference type="GO" id="GO:0043123">
    <property type="term" value="P:positive regulation of canonical NF-kappaB signal transduction"/>
    <property type="evidence" value="ECO:0007669"/>
    <property type="project" value="TreeGrafter"/>
</dbReference>
<dbReference type="PRINTS" id="PR01234">
    <property type="entry name" value="TNECROSISFCT"/>
</dbReference>
<reference evidence="18" key="1">
    <citation type="journal article" date="2015" name="Curr. Biol.">
        <title>African Lungfish Reveal the Evolutionary Origins of Organized Mucosal Lymphoid Tissue in Vertebrates.</title>
        <authorList>
            <person name="Tacchi L."/>
            <person name="Larragoite E.T."/>
            <person name="Munoz P."/>
            <person name="Amemiya C.T."/>
            <person name="Salinas I."/>
        </authorList>
    </citation>
    <scope>NUCLEOTIDE SEQUENCE</scope>
</reference>
<dbReference type="PROSITE" id="PS50049">
    <property type="entry name" value="THD_2"/>
    <property type="match status" value="1"/>
</dbReference>
<dbReference type="GO" id="GO:0005615">
    <property type="term" value="C:extracellular space"/>
    <property type="evidence" value="ECO:0007669"/>
    <property type="project" value="UniProtKB-KW"/>
</dbReference>
<evidence type="ECO:0000256" key="10">
    <source>
        <dbReference type="ARBA" id="ARBA00023136"/>
    </source>
</evidence>
<keyword evidence="7" id="KW-0732">Signal</keyword>
<dbReference type="GO" id="GO:0005164">
    <property type="term" value="F:tumor necrosis factor receptor binding"/>
    <property type="evidence" value="ECO:0007669"/>
    <property type="project" value="InterPro"/>
</dbReference>
<evidence type="ECO:0000256" key="13">
    <source>
        <dbReference type="ARBA" id="ARBA00033253"/>
    </source>
</evidence>
<dbReference type="GO" id="GO:0016020">
    <property type="term" value="C:membrane"/>
    <property type="evidence" value="ECO:0007669"/>
    <property type="project" value="UniProtKB-SubCell"/>
</dbReference>
<feature type="non-terminal residue" evidence="18">
    <location>
        <position position="1"/>
    </location>
</feature>
<dbReference type="InterPro" id="IPR006052">
    <property type="entry name" value="TNF_dom"/>
</dbReference>
<evidence type="ECO:0000256" key="9">
    <source>
        <dbReference type="ARBA" id="ARBA00022989"/>
    </source>
</evidence>
<feature type="non-terminal residue" evidence="18">
    <location>
        <position position="123"/>
    </location>
</feature>
<dbReference type="InterPro" id="IPR006053">
    <property type="entry name" value="TNF"/>
</dbReference>
<evidence type="ECO:0000256" key="3">
    <source>
        <dbReference type="ARBA" id="ARBA00013893"/>
    </source>
</evidence>
<dbReference type="InterPro" id="IPR008983">
    <property type="entry name" value="Tumour_necrosis_fac-like_dom"/>
</dbReference>
<keyword evidence="8" id="KW-0735">Signal-anchor</keyword>
<feature type="domain" description="THD" evidence="17">
    <location>
        <begin position="64"/>
        <end position="123"/>
    </location>
</feature>
<comment type="similarity">
    <text evidence="2">Belongs to the tumor necrosis factor family.</text>
</comment>
<dbReference type="GO" id="GO:0005125">
    <property type="term" value="F:cytokine activity"/>
    <property type="evidence" value="ECO:0007669"/>
    <property type="project" value="UniProtKB-KW"/>
</dbReference>
<proteinExistence type="evidence at transcript level"/>
<evidence type="ECO:0000256" key="7">
    <source>
        <dbReference type="ARBA" id="ARBA00022729"/>
    </source>
</evidence>
<dbReference type="PANTHER" id="PTHR11471">
    <property type="entry name" value="TUMOR NECROSIS FACTOR FAMILY MEMBER"/>
    <property type="match status" value="1"/>
</dbReference>
<comment type="subcellular location">
    <subcellularLocation>
        <location evidence="1">Membrane</location>
        <topology evidence="1">Single-pass type II membrane protein</topology>
    </subcellularLocation>
</comment>
<keyword evidence="9" id="KW-1133">Transmembrane helix</keyword>
<dbReference type="SUPFAM" id="SSF49842">
    <property type="entry name" value="TNF-like"/>
    <property type="match status" value="1"/>
</dbReference>
<protein>
    <recommendedName>
        <fullName evidence="4">Lymphotoxin-alpha</fullName>
    </recommendedName>
    <alternativeName>
        <fullName evidence="12">TNF-alpha</fullName>
    </alternativeName>
    <alternativeName>
        <fullName evidence="13">TNF-beta</fullName>
    </alternativeName>
    <alternativeName>
        <fullName evidence="3">Tumor necrosis factor</fullName>
    </alternativeName>
    <alternativeName>
        <fullName evidence="14">Tumor necrosis factor ligand superfamily member 1</fullName>
    </alternativeName>
</protein>
<dbReference type="PANTHER" id="PTHR11471:SF23">
    <property type="entry name" value="TUMOR NECROSIS FACTOR"/>
    <property type="match status" value="1"/>
</dbReference>
<evidence type="ECO:0000313" key="18">
    <source>
        <dbReference type="EMBL" id="AKL90510.1"/>
    </source>
</evidence>
<evidence type="ECO:0000256" key="14">
    <source>
        <dbReference type="ARBA" id="ARBA00033263"/>
    </source>
</evidence>
<name>A0A0M3MZ32_PROAN</name>
<dbReference type="AlphaFoldDB" id="A0A0M3MZ32"/>
<comment type="function">
    <text evidence="15">Cytokine that in its homotrimeric form binds to TNFRSF1A/TNFR1, TNFRSF1B/TNFBR and TNFRSF14/HVEM. In its heterotrimeric form with LTB binds to TNFRSF3/LTBR. Lymphotoxin is produced by lymphocytes and is cytotoxic for a wide range of tumor cells in vitro and in vivo.</text>
</comment>
<organism evidence="18">
    <name type="scientific">Protopterus annectens</name>
    <name type="common">African lungfish</name>
    <dbReference type="NCBI Taxonomy" id="7888"/>
    <lineage>
        <taxon>Eukaryota</taxon>
        <taxon>Metazoa</taxon>
        <taxon>Chordata</taxon>
        <taxon>Craniata</taxon>
        <taxon>Vertebrata</taxon>
        <taxon>Euteleostomi</taxon>
        <taxon>Dipnomorpha</taxon>
        <taxon>Ceratodontiformes</taxon>
        <taxon>Lepidosirenoidei</taxon>
        <taxon>Protopteridae</taxon>
        <taxon>Protopterus</taxon>
    </lineage>
</organism>
<keyword evidence="10" id="KW-0472">Membrane</keyword>
<evidence type="ECO:0000256" key="12">
    <source>
        <dbReference type="ARBA" id="ARBA00029751"/>
    </source>
</evidence>
<evidence type="ECO:0000256" key="5">
    <source>
        <dbReference type="ARBA" id="ARBA00022514"/>
    </source>
</evidence>
<dbReference type="PRINTS" id="PR01236">
    <property type="entry name" value="TNFBETA"/>
</dbReference>
<evidence type="ECO:0000256" key="6">
    <source>
        <dbReference type="ARBA" id="ARBA00022692"/>
    </source>
</evidence>
<keyword evidence="5" id="KW-0202">Cytokine</keyword>
<evidence type="ECO:0000256" key="16">
    <source>
        <dbReference type="ARBA" id="ARBA00046860"/>
    </source>
</evidence>